<dbReference type="CTD" id="20197149"/>
<dbReference type="PRINTS" id="PR00625">
    <property type="entry name" value="JDOMAIN"/>
</dbReference>
<evidence type="ECO:0000259" key="5">
    <source>
        <dbReference type="PROSITE" id="PS50076"/>
    </source>
</evidence>
<evidence type="ECO:0000259" key="6">
    <source>
        <dbReference type="PROSITE" id="PS51074"/>
    </source>
</evidence>
<evidence type="ECO:0000256" key="3">
    <source>
        <dbReference type="ARBA" id="ARBA00022833"/>
    </source>
</evidence>
<dbReference type="KEGG" id="hro:HELRODRAFT_152153"/>
<keyword evidence="2" id="KW-0479">Metal-binding</keyword>
<proteinExistence type="inferred from homology"/>
<dbReference type="Proteomes" id="UP000015101">
    <property type="component" value="Unassembled WGS sequence"/>
</dbReference>
<evidence type="ECO:0000256" key="4">
    <source>
        <dbReference type="ARBA" id="ARBA00023004"/>
    </source>
</evidence>
<dbReference type="GO" id="GO:0008198">
    <property type="term" value="F:ferrous iron binding"/>
    <property type="evidence" value="ECO:0000318"/>
    <property type="project" value="GO_Central"/>
</dbReference>
<organism evidence="8 9">
    <name type="scientific">Helobdella robusta</name>
    <name type="common">Californian leech</name>
    <dbReference type="NCBI Taxonomy" id="6412"/>
    <lineage>
        <taxon>Eukaryota</taxon>
        <taxon>Metazoa</taxon>
        <taxon>Spiralia</taxon>
        <taxon>Lophotrochozoa</taxon>
        <taxon>Annelida</taxon>
        <taxon>Clitellata</taxon>
        <taxon>Hirudinea</taxon>
        <taxon>Rhynchobdellida</taxon>
        <taxon>Glossiphoniidae</taxon>
        <taxon>Helobdella</taxon>
    </lineage>
</organism>
<dbReference type="AlphaFoldDB" id="T1EKP9"/>
<evidence type="ECO:0000256" key="1">
    <source>
        <dbReference type="ARBA" id="ARBA00006169"/>
    </source>
</evidence>
<dbReference type="OrthoDB" id="66964at2759"/>
<dbReference type="InParanoid" id="T1EKP9"/>
<sequence>EMENLYEILQVDPKASQQEIKRSFQKLALKFHPDKLPTRGDTNMAETRDRDGCQLFQRISTAWSVLGDPDQRKQYDALWHHRCVLFESCGPIHDRVPFNGFKKCTETNEYLYECRCSDYLVLTEQDVCLKLDVVNCSTCSLNVIVDY</sequence>
<dbReference type="SUPFAM" id="SSF46565">
    <property type="entry name" value="Chaperone J-domain"/>
    <property type="match status" value="1"/>
</dbReference>
<evidence type="ECO:0000313" key="8">
    <source>
        <dbReference type="EnsemblMetazoa" id="HelroP152153"/>
    </source>
</evidence>
<dbReference type="Gene3D" id="3.10.660.10">
    <property type="entry name" value="DPH Zinc finger"/>
    <property type="match status" value="1"/>
</dbReference>
<dbReference type="PROSITE" id="PS51074">
    <property type="entry name" value="DPH_MB"/>
    <property type="match status" value="1"/>
</dbReference>
<dbReference type="PROSITE" id="PS00636">
    <property type="entry name" value="DNAJ_1"/>
    <property type="match status" value="1"/>
</dbReference>
<dbReference type="FunFam" id="3.10.660.10:FF:000012">
    <property type="entry name" value="AGAP010609-PA"/>
    <property type="match status" value="1"/>
</dbReference>
<dbReference type="Pfam" id="PF05207">
    <property type="entry name" value="Zn_ribbon_CSL"/>
    <property type="match status" value="1"/>
</dbReference>
<dbReference type="InterPro" id="IPR001623">
    <property type="entry name" value="DnaJ_domain"/>
</dbReference>
<feature type="domain" description="DPH-type MB" evidence="6">
    <location>
        <begin position="92"/>
        <end position="147"/>
    </location>
</feature>
<dbReference type="OMA" id="LEDMTWE"/>
<evidence type="ECO:0000256" key="2">
    <source>
        <dbReference type="ARBA" id="ARBA00022723"/>
    </source>
</evidence>
<dbReference type="PANTHER" id="PTHR45255">
    <property type="entry name" value="DNAJ HOMOLOG SUBFAMILY C MEMBER 24"/>
    <property type="match status" value="1"/>
</dbReference>
<dbReference type="InterPro" id="IPR036869">
    <property type="entry name" value="J_dom_sf"/>
</dbReference>
<dbReference type="HOGENOM" id="CLU_017633_7_2_1"/>
<protein>
    <recommendedName>
        <fullName evidence="10">J domain-containing protein</fullName>
    </recommendedName>
</protein>
<dbReference type="GO" id="GO:0001671">
    <property type="term" value="F:ATPase activator activity"/>
    <property type="evidence" value="ECO:0000318"/>
    <property type="project" value="GO_Central"/>
</dbReference>
<dbReference type="SMART" id="SM00271">
    <property type="entry name" value="DnaJ"/>
    <property type="match status" value="1"/>
</dbReference>
<dbReference type="EMBL" id="AMQM01005076">
    <property type="status" value="NOT_ANNOTATED_CDS"/>
    <property type="molecule type" value="Genomic_DNA"/>
</dbReference>
<dbReference type="Gene3D" id="1.10.287.110">
    <property type="entry name" value="DnaJ domain"/>
    <property type="match status" value="1"/>
</dbReference>
<feature type="domain" description="J" evidence="5">
    <location>
        <begin position="4"/>
        <end position="79"/>
    </location>
</feature>
<evidence type="ECO:0000313" key="9">
    <source>
        <dbReference type="Proteomes" id="UP000015101"/>
    </source>
</evidence>
<keyword evidence="3" id="KW-0862">Zinc</keyword>
<dbReference type="PANTHER" id="PTHR45255:SF1">
    <property type="entry name" value="DNAJ HOMOLOG SUBFAMILY C MEMBER 24"/>
    <property type="match status" value="1"/>
</dbReference>
<keyword evidence="9" id="KW-1185">Reference proteome</keyword>
<dbReference type="InterPro" id="IPR018253">
    <property type="entry name" value="DnaJ_domain_CS"/>
</dbReference>
<reference evidence="7 9" key="2">
    <citation type="journal article" date="2013" name="Nature">
        <title>Insights into bilaterian evolution from three spiralian genomes.</title>
        <authorList>
            <person name="Simakov O."/>
            <person name="Marletaz F."/>
            <person name="Cho S.J."/>
            <person name="Edsinger-Gonzales E."/>
            <person name="Havlak P."/>
            <person name="Hellsten U."/>
            <person name="Kuo D.H."/>
            <person name="Larsson T."/>
            <person name="Lv J."/>
            <person name="Arendt D."/>
            <person name="Savage R."/>
            <person name="Osoegawa K."/>
            <person name="de Jong P."/>
            <person name="Grimwood J."/>
            <person name="Chapman J.A."/>
            <person name="Shapiro H."/>
            <person name="Aerts A."/>
            <person name="Otillar R.P."/>
            <person name="Terry A.Y."/>
            <person name="Boore J.L."/>
            <person name="Grigoriev I.V."/>
            <person name="Lindberg D.R."/>
            <person name="Seaver E.C."/>
            <person name="Weisblat D.A."/>
            <person name="Putnam N.H."/>
            <person name="Rokhsar D.S."/>
        </authorList>
    </citation>
    <scope>NUCLEOTIDE SEQUENCE</scope>
</reference>
<dbReference type="SUPFAM" id="SSF144217">
    <property type="entry name" value="CSL zinc finger"/>
    <property type="match status" value="1"/>
</dbReference>
<dbReference type="eggNOG" id="KOG0713">
    <property type="taxonomic scope" value="Eukaryota"/>
</dbReference>
<evidence type="ECO:0008006" key="10">
    <source>
        <dbReference type="Google" id="ProtNLM"/>
    </source>
</evidence>
<dbReference type="RefSeq" id="XP_009020582.1">
    <property type="nucleotide sequence ID" value="XM_009022334.1"/>
</dbReference>
<dbReference type="CDD" id="cd06257">
    <property type="entry name" value="DnaJ"/>
    <property type="match status" value="1"/>
</dbReference>
<name>T1EKP9_HELRO</name>
<dbReference type="InterPro" id="IPR007872">
    <property type="entry name" value="DPH_MB_dom"/>
</dbReference>
<dbReference type="EMBL" id="KB096785">
    <property type="protein sequence ID" value="ESO01346.1"/>
    <property type="molecule type" value="Genomic_DNA"/>
</dbReference>
<accession>T1EKP9</accession>
<dbReference type="InterPro" id="IPR036671">
    <property type="entry name" value="DPH_MB_sf"/>
</dbReference>
<dbReference type="STRING" id="6412.T1EKP9"/>
<keyword evidence="4" id="KW-0408">Iron</keyword>
<comment type="similarity">
    <text evidence="1">Belongs to the DPH4 family.</text>
</comment>
<gene>
    <name evidence="8" type="primary">20197149</name>
    <name evidence="7" type="ORF">HELRODRAFT_152153</name>
</gene>
<dbReference type="Pfam" id="PF00226">
    <property type="entry name" value="DnaJ"/>
    <property type="match status" value="1"/>
</dbReference>
<dbReference type="GeneID" id="20197149"/>
<dbReference type="PROSITE" id="PS50076">
    <property type="entry name" value="DNAJ_2"/>
    <property type="match status" value="1"/>
</dbReference>
<reference evidence="8" key="3">
    <citation type="submission" date="2015-06" db="UniProtKB">
        <authorList>
            <consortium name="EnsemblMetazoa"/>
        </authorList>
    </citation>
    <scope>IDENTIFICATION</scope>
</reference>
<evidence type="ECO:0000313" key="7">
    <source>
        <dbReference type="EMBL" id="ESO01346.1"/>
    </source>
</evidence>
<reference evidence="9" key="1">
    <citation type="submission" date="2012-12" db="EMBL/GenBank/DDBJ databases">
        <authorList>
            <person name="Hellsten U."/>
            <person name="Grimwood J."/>
            <person name="Chapman J.A."/>
            <person name="Shapiro H."/>
            <person name="Aerts A."/>
            <person name="Otillar R.P."/>
            <person name="Terry A.Y."/>
            <person name="Boore J.L."/>
            <person name="Simakov O."/>
            <person name="Marletaz F."/>
            <person name="Cho S.-J."/>
            <person name="Edsinger-Gonzales E."/>
            <person name="Havlak P."/>
            <person name="Kuo D.-H."/>
            <person name="Larsson T."/>
            <person name="Lv J."/>
            <person name="Arendt D."/>
            <person name="Savage R."/>
            <person name="Osoegawa K."/>
            <person name="de Jong P."/>
            <person name="Lindberg D.R."/>
            <person name="Seaver E.C."/>
            <person name="Weisblat D.A."/>
            <person name="Putnam N.H."/>
            <person name="Grigoriev I.V."/>
            <person name="Rokhsar D.S."/>
        </authorList>
    </citation>
    <scope>NUCLEOTIDE SEQUENCE</scope>
</reference>
<dbReference type="EnsemblMetazoa" id="HelroT152153">
    <property type="protein sequence ID" value="HelroP152153"/>
    <property type="gene ID" value="HelroG152153"/>
</dbReference>